<keyword evidence="1" id="KW-1133">Transmembrane helix</keyword>
<name>A0A1H9M5U2_9BACI</name>
<dbReference type="InterPro" id="IPR052163">
    <property type="entry name" value="DGC-Regulatory_Protein"/>
</dbReference>
<dbReference type="SUPFAM" id="SSF55785">
    <property type="entry name" value="PYP-like sensor domain (PAS domain)"/>
    <property type="match status" value="1"/>
</dbReference>
<dbReference type="EMBL" id="FOGL01000001">
    <property type="protein sequence ID" value="SER18921.1"/>
    <property type="molecule type" value="Genomic_DNA"/>
</dbReference>
<evidence type="ECO:0000259" key="3">
    <source>
        <dbReference type="PROSITE" id="PS50887"/>
    </source>
</evidence>
<dbReference type="InterPro" id="IPR029787">
    <property type="entry name" value="Nucleotide_cyclase"/>
</dbReference>
<dbReference type="InterPro" id="IPR043128">
    <property type="entry name" value="Rev_trsase/Diguanyl_cyclase"/>
</dbReference>
<dbReference type="InterPro" id="IPR000700">
    <property type="entry name" value="PAS-assoc_C"/>
</dbReference>
<dbReference type="InterPro" id="IPR035965">
    <property type="entry name" value="PAS-like_dom_sf"/>
</dbReference>
<keyword evidence="5" id="KW-1185">Reference proteome</keyword>
<dbReference type="CDD" id="cd01949">
    <property type="entry name" value="GGDEF"/>
    <property type="match status" value="1"/>
</dbReference>
<organism evidence="4 5">
    <name type="scientific">Gracilibacillus ureilyticus</name>
    <dbReference type="NCBI Taxonomy" id="531814"/>
    <lineage>
        <taxon>Bacteria</taxon>
        <taxon>Bacillati</taxon>
        <taxon>Bacillota</taxon>
        <taxon>Bacilli</taxon>
        <taxon>Bacillales</taxon>
        <taxon>Bacillaceae</taxon>
        <taxon>Gracilibacillus</taxon>
    </lineage>
</organism>
<feature type="domain" description="PAC" evidence="2">
    <location>
        <begin position="153"/>
        <end position="205"/>
    </location>
</feature>
<sequence length="397" mass="45755">MKKTGLITTLIAIILSVTVIFFQIITGHNFHWIDGTLILFLITIIWMGQRLDRKASEYQVTVKEKENLVRHIDSLTRKVEEFEQFFNSFDGVTLFMYDVIQQKSRFSKGVESLFGLTQNQFITNGELWKGIIHPDDREKVAESEALLHSGNAVQVDFRIIHPTEGEKWVTKVSKPITNDRGMITQINGQFMDITTQKELENELRYMAYFDDLTDLPNRKMLDRHVKKALARSKRHHHSFSLMFVDLDDFKQVNDTLGHDAGDQLLVDVVERLGHCTREEDLIARIGGDEFIVVFEETTKKEIEEIAKRIIQSATKPYILGENEARISVSIGVSMYPDDGDDKETLIKNADKAMYFAKNNGKNNYKLYSPDLQEVEVNEEGIFAKWISIFQKSMFSGK</sequence>
<evidence type="ECO:0000259" key="2">
    <source>
        <dbReference type="PROSITE" id="PS50113"/>
    </source>
</evidence>
<dbReference type="PROSITE" id="PS50887">
    <property type="entry name" value="GGDEF"/>
    <property type="match status" value="1"/>
</dbReference>
<dbReference type="PROSITE" id="PS50113">
    <property type="entry name" value="PAC"/>
    <property type="match status" value="1"/>
</dbReference>
<dbReference type="OrthoDB" id="9759607at2"/>
<keyword evidence="1" id="KW-0812">Transmembrane</keyword>
<dbReference type="Pfam" id="PF08447">
    <property type="entry name" value="PAS_3"/>
    <property type="match status" value="1"/>
</dbReference>
<dbReference type="Pfam" id="PF00990">
    <property type="entry name" value="GGDEF"/>
    <property type="match status" value="1"/>
</dbReference>
<dbReference type="InterPro" id="IPR000014">
    <property type="entry name" value="PAS"/>
</dbReference>
<dbReference type="InterPro" id="IPR000160">
    <property type="entry name" value="GGDEF_dom"/>
</dbReference>
<gene>
    <name evidence="4" type="ORF">SAMN04487944_101565</name>
</gene>
<dbReference type="PANTHER" id="PTHR46663:SF3">
    <property type="entry name" value="SLL0267 PROTEIN"/>
    <property type="match status" value="1"/>
</dbReference>
<dbReference type="AlphaFoldDB" id="A0A1H9M5U2"/>
<reference evidence="4 5" key="1">
    <citation type="submission" date="2016-10" db="EMBL/GenBank/DDBJ databases">
        <authorList>
            <person name="de Groot N.N."/>
        </authorList>
    </citation>
    <scope>NUCLEOTIDE SEQUENCE [LARGE SCALE GENOMIC DNA]</scope>
    <source>
        <strain evidence="4 5">CGMCC 1.7727</strain>
    </source>
</reference>
<dbReference type="STRING" id="531814.SAMN04487944_101565"/>
<dbReference type="FunFam" id="3.30.70.270:FF:000001">
    <property type="entry name" value="Diguanylate cyclase domain protein"/>
    <property type="match status" value="1"/>
</dbReference>
<accession>A0A1H9M5U2</accession>
<evidence type="ECO:0000313" key="5">
    <source>
        <dbReference type="Proteomes" id="UP000199687"/>
    </source>
</evidence>
<dbReference type="NCBIfam" id="TIGR00254">
    <property type="entry name" value="GGDEF"/>
    <property type="match status" value="1"/>
</dbReference>
<protein>
    <submittedName>
        <fullName evidence="4">PAS domain S-box-containing protein/diguanylate cyclase (GGDEF) domain-containing protein</fullName>
    </submittedName>
</protein>
<feature type="transmembrane region" description="Helical" evidence="1">
    <location>
        <begin position="7"/>
        <end position="25"/>
    </location>
</feature>
<evidence type="ECO:0000313" key="4">
    <source>
        <dbReference type="EMBL" id="SER18921.1"/>
    </source>
</evidence>
<evidence type="ECO:0000256" key="1">
    <source>
        <dbReference type="SAM" id="Phobius"/>
    </source>
</evidence>
<feature type="transmembrane region" description="Helical" evidence="1">
    <location>
        <begin position="31"/>
        <end position="48"/>
    </location>
</feature>
<dbReference type="SMART" id="SM00267">
    <property type="entry name" value="GGDEF"/>
    <property type="match status" value="1"/>
</dbReference>
<dbReference type="SUPFAM" id="SSF55073">
    <property type="entry name" value="Nucleotide cyclase"/>
    <property type="match status" value="1"/>
</dbReference>
<dbReference type="PANTHER" id="PTHR46663">
    <property type="entry name" value="DIGUANYLATE CYCLASE DGCT-RELATED"/>
    <property type="match status" value="1"/>
</dbReference>
<feature type="domain" description="GGDEF" evidence="3">
    <location>
        <begin position="237"/>
        <end position="369"/>
    </location>
</feature>
<keyword evidence="1" id="KW-0472">Membrane</keyword>
<dbReference type="RefSeq" id="WP_089738726.1">
    <property type="nucleotide sequence ID" value="NZ_FOGL01000001.1"/>
</dbReference>
<dbReference type="Proteomes" id="UP000199687">
    <property type="component" value="Unassembled WGS sequence"/>
</dbReference>
<dbReference type="NCBIfam" id="TIGR00229">
    <property type="entry name" value="sensory_box"/>
    <property type="match status" value="1"/>
</dbReference>
<dbReference type="CDD" id="cd00130">
    <property type="entry name" value="PAS"/>
    <property type="match status" value="1"/>
</dbReference>
<dbReference type="Gene3D" id="3.30.70.270">
    <property type="match status" value="1"/>
</dbReference>
<dbReference type="InterPro" id="IPR013655">
    <property type="entry name" value="PAS_fold_3"/>
</dbReference>
<proteinExistence type="predicted"/>
<dbReference type="Gene3D" id="3.30.450.20">
    <property type="entry name" value="PAS domain"/>
    <property type="match status" value="1"/>
</dbReference>